<evidence type="ECO:0000259" key="1">
    <source>
        <dbReference type="PROSITE" id="PS50206"/>
    </source>
</evidence>
<proteinExistence type="predicted"/>
<dbReference type="PROSITE" id="PS50206">
    <property type="entry name" value="RHODANESE_3"/>
    <property type="match status" value="1"/>
</dbReference>
<dbReference type="PANTHER" id="PTHR44086">
    <property type="entry name" value="THIOSULFATE SULFURTRANSFERASE RDL2, MITOCHONDRIAL-RELATED"/>
    <property type="match status" value="1"/>
</dbReference>
<evidence type="ECO:0000313" key="2">
    <source>
        <dbReference type="EMBL" id="MBW25718.1"/>
    </source>
</evidence>
<dbReference type="EMBL" id="GGFM01004967">
    <property type="protein sequence ID" value="MBW25718.1"/>
    <property type="molecule type" value="Transcribed_RNA"/>
</dbReference>
<dbReference type="SUPFAM" id="SSF52821">
    <property type="entry name" value="Rhodanese/Cell cycle control phosphatase"/>
    <property type="match status" value="1"/>
</dbReference>
<dbReference type="PANTHER" id="PTHR44086:SF10">
    <property type="entry name" value="THIOSULFATE SULFURTRANSFERASE_RHODANESE-LIKE DOMAIN-CONTAINING PROTEIN 3"/>
    <property type="match status" value="1"/>
</dbReference>
<reference evidence="2" key="1">
    <citation type="submission" date="2018-01" db="EMBL/GenBank/DDBJ databases">
        <title>An insight into the sialome of Amazonian anophelines.</title>
        <authorList>
            <person name="Ribeiro J.M."/>
            <person name="Scarpassa V."/>
            <person name="Calvo E."/>
        </authorList>
    </citation>
    <scope>NUCLEOTIDE SEQUENCE</scope>
    <source>
        <tissue evidence="2">Salivary glands</tissue>
    </source>
</reference>
<protein>
    <submittedName>
        <fullName evidence="2">Putative heat shock protein</fullName>
    </submittedName>
</protein>
<dbReference type="Gene3D" id="3.40.250.10">
    <property type="entry name" value="Rhodanese-like domain"/>
    <property type="match status" value="1"/>
</dbReference>
<dbReference type="Pfam" id="PF00581">
    <property type="entry name" value="Rhodanese"/>
    <property type="match status" value="1"/>
</dbReference>
<feature type="domain" description="Rhodanese" evidence="1">
    <location>
        <begin position="79"/>
        <end position="177"/>
    </location>
</feature>
<keyword evidence="2" id="KW-0346">Stress response</keyword>
<sequence>MSTVRLLYWSRLLAPKVPKQCRPASLTAGRWKTVERIGNHGSPFRFYSAGITHRFDKSVIAPEQLATYEEIVQLAQQPEADAPLLIDVREPAELEATGRIPTSINIPVNRVKQELELPAAAFEAKYGRRKPSPTDPIIFCCRIGVRSGNAAHEAEQMGFKRVKNYVGSWLEYAEKQGLSS</sequence>
<dbReference type="SMART" id="SM00450">
    <property type="entry name" value="RHOD"/>
    <property type="match status" value="1"/>
</dbReference>
<dbReference type="AlphaFoldDB" id="A0A2M3ZB97"/>
<dbReference type="InterPro" id="IPR036873">
    <property type="entry name" value="Rhodanese-like_dom_sf"/>
</dbReference>
<accession>A0A2M3ZB97</accession>
<name>A0A2M3ZB97_9DIPT</name>
<dbReference type="InterPro" id="IPR001763">
    <property type="entry name" value="Rhodanese-like_dom"/>
</dbReference>
<organism evidence="2">
    <name type="scientific">Anopheles braziliensis</name>
    <dbReference type="NCBI Taxonomy" id="58242"/>
    <lineage>
        <taxon>Eukaryota</taxon>
        <taxon>Metazoa</taxon>
        <taxon>Ecdysozoa</taxon>
        <taxon>Arthropoda</taxon>
        <taxon>Hexapoda</taxon>
        <taxon>Insecta</taxon>
        <taxon>Pterygota</taxon>
        <taxon>Neoptera</taxon>
        <taxon>Endopterygota</taxon>
        <taxon>Diptera</taxon>
        <taxon>Nematocera</taxon>
        <taxon>Culicoidea</taxon>
        <taxon>Culicidae</taxon>
        <taxon>Anophelinae</taxon>
        <taxon>Anopheles</taxon>
    </lineage>
</organism>